<sequence>MSFIEIAFQAEICRHEIDDPEYEEYARRNCNETRETRAKGIEELRRMIYERGECHSRRMDDAYLLRFLRCRRFIPALAHKLASAINSSPLTNGVQADRTVLALLLPDVQT</sequence>
<dbReference type="AlphaFoldDB" id="A0A8S4FN91"/>
<organism evidence="1 2">
    <name type="scientific">Plutella xylostella</name>
    <name type="common">Diamondback moth</name>
    <name type="synonym">Plutella maculipennis</name>
    <dbReference type="NCBI Taxonomy" id="51655"/>
    <lineage>
        <taxon>Eukaryota</taxon>
        <taxon>Metazoa</taxon>
        <taxon>Ecdysozoa</taxon>
        <taxon>Arthropoda</taxon>
        <taxon>Hexapoda</taxon>
        <taxon>Insecta</taxon>
        <taxon>Pterygota</taxon>
        <taxon>Neoptera</taxon>
        <taxon>Endopterygota</taxon>
        <taxon>Lepidoptera</taxon>
        <taxon>Glossata</taxon>
        <taxon>Ditrysia</taxon>
        <taxon>Yponomeutoidea</taxon>
        <taxon>Plutellidae</taxon>
        <taxon>Plutella</taxon>
    </lineage>
</organism>
<gene>
    <name evidence="1" type="ORF">PLXY2_LOCUS9783</name>
</gene>
<keyword evidence="2" id="KW-1185">Reference proteome</keyword>
<protein>
    <submittedName>
        <fullName evidence="1">(diamondback moth) hypothetical protein</fullName>
    </submittedName>
</protein>
<reference evidence="1" key="1">
    <citation type="submission" date="2020-11" db="EMBL/GenBank/DDBJ databases">
        <authorList>
            <person name="Whiteford S."/>
        </authorList>
    </citation>
    <scope>NUCLEOTIDE SEQUENCE</scope>
</reference>
<evidence type="ECO:0000313" key="2">
    <source>
        <dbReference type="Proteomes" id="UP000653454"/>
    </source>
</evidence>
<evidence type="ECO:0000313" key="1">
    <source>
        <dbReference type="EMBL" id="CAG9130100.1"/>
    </source>
</evidence>
<dbReference type="Gene3D" id="1.10.8.20">
    <property type="entry name" value="N-terminal domain of phosphatidylinositol transfer protein sec14p"/>
    <property type="match status" value="1"/>
</dbReference>
<dbReference type="EMBL" id="CAJHNJ030000040">
    <property type="protein sequence ID" value="CAG9130100.1"/>
    <property type="molecule type" value="Genomic_DNA"/>
</dbReference>
<dbReference type="SUPFAM" id="SSF46938">
    <property type="entry name" value="CRAL/TRIO N-terminal domain"/>
    <property type="match status" value="1"/>
</dbReference>
<proteinExistence type="predicted"/>
<name>A0A8S4FN91_PLUXY</name>
<dbReference type="Proteomes" id="UP000653454">
    <property type="component" value="Unassembled WGS sequence"/>
</dbReference>
<accession>A0A8S4FN91</accession>
<comment type="caution">
    <text evidence="1">The sequence shown here is derived from an EMBL/GenBank/DDBJ whole genome shotgun (WGS) entry which is preliminary data.</text>
</comment>
<dbReference type="InterPro" id="IPR036273">
    <property type="entry name" value="CRAL/TRIO_N_dom_sf"/>
</dbReference>